<name>A0ABP9TDG6_9ACTN</name>
<dbReference type="Proteomes" id="UP001499878">
    <property type="component" value="Unassembled WGS sequence"/>
</dbReference>
<organism evidence="1 2">
    <name type="scientific">Streptomyces thinghirensis</name>
    <dbReference type="NCBI Taxonomy" id="551547"/>
    <lineage>
        <taxon>Bacteria</taxon>
        <taxon>Bacillati</taxon>
        <taxon>Actinomycetota</taxon>
        <taxon>Actinomycetes</taxon>
        <taxon>Kitasatosporales</taxon>
        <taxon>Streptomycetaceae</taxon>
        <taxon>Streptomyces</taxon>
    </lineage>
</organism>
<proteinExistence type="predicted"/>
<protein>
    <submittedName>
        <fullName evidence="1">Uncharacterized protein</fullName>
    </submittedName>
</protein>
<dbReference type="RefSeq" id="WP_345637850.1">
    <property type="nucleotide sequence ID" value="NZ_BAABJR010000028.1"/>
</dbReference>
<evidence type="ECO:0000313" key="2">
    <source>
        <dbReference type="Proteomes" id="UP001499878"/>
    </source>
</evidence>
<comment type="caution">
    <text evidence="1">The sequence shown here is derived from an EMBL/GenBank/DDBJ whole genome shotgun (WGS) entry which is preliminary data.</text>
</comment>
<gene>
    <name evidence="1" type="ORF">GCM10023323_71950</name>
</gene>
<sequence length="75" mass="8353">MARAHWAVEIPTRTPGEQPRTGVQWFTYPALAFSDRSAVVEKVRQDVDTETAVRHRAGAVADVGAIKVVWHDDLL</sequence>
<dbReference type="EMBL" id="BAABJR010000028">
    <property type="protein sequence ID" value="GAA5216935.1"/>
    <property type="molecule type" value="Genomic_DNA"/>
</dbReference>
<reference evidence="2" key="1">
    <citation type="journal article" date="2019" name="Int. J. Syst. Evol. Microbiol.">
        <title>The Global Catalogue of Microorganisms (GCM) 10K type strain sequencing project: providing services to taxonomists for standard genome sequencing and annotation.</title>
        <authorList>
            <consortium name="The Broad Institute Genomics Platform"/>
            <consortium name="The Broad Institute Genome Sequencing Center for Infectious Disease"/>
            <person name="Wu L."/>
            <person name="Ma J."/>
        </authorList>
    </citation>
    <scope>NUCLEOTIDE SEQUENCE [LARGE SCALE GENOMIC DNA]</scope>
    <source>
        <strain evidence="2">JCM 18306</strain>
    </source>
</reference>
<accession>A0ABP9TDG6</accession>
<evidence type="ECO:0000313" key="1">
    <source>
        <dbReference type="EMBL" id="GAA5216935.1"/>
    </source>
</evidence>
<keyword evidence="2" id="KW-1185">Reference proteome</keyword>